<keyword evidence="3" id="KW-0812">Transmembrane</keyword>
<feature type="region of interest" description="Disordered" evidence="2">
    <location>
        <begin position="391"/>
        <end position="461"/>
    </location>
</feature>
<dbReference type="Proteomes" id="UP000248039">
    <property type="component" value="Unassembled WGS sequence"/>
</dbReference>
<comment type="similarity">
    <text evidence="1">Belongs to the LytR/CpsA/Psr (LCP) family.</text>
</comment>
<dbReference type="PANTHER" id="PTHR33392:SF6">
    <property type="entry name" value="POLYISOPRENYL-TEICHOIC ACID--PEPTIDOGLYCAN TEICHOIC ACID TRANSFERASE TAGU"/>
    <property type="match status" value="1"/>
</dbReference>
<dbReference type="Gene3D" id="3.40.630.190">
    <property type="entry name" value="LCP protein"/>
    <property type="match status" value="1"/>
</dbReference>
<name>A0A2V4N3A3_9ACTN</name>
<organism evidence="5 6">
    <name type="scientific">Streptomyces tateyamensis</name>
    <dbReference type="NCBI Taxonomy" id="565073"/>
    <lineage>
        <taxon>Bacteria</taxon>
        <taxon>Bacillati</taxon>
        <taxon>Actinomycetota</taxon>
        <taxon>Actinomycetes</taxon>
        <taxon>Kitasatosporales</taxon>
        <taxon>Streptomycetaceae</taxon>
        <taxon>Streptomyces</taxon>
    </lineage>
</organism>
<protein>
    <submittedName>
        <fullName evidence="5">LytR family transcriptional regulator</fullName>
    </submittedName>
</protein>
<dbReference type="InterPro" id="IPR004474">
    <property type="entry name" value="LytR_CpsA_psr"/>
</dbReference>
<evidence type="ECO:0000313" key="6">
    <source>
        <dbReference type="Proteomes" id="UP000248039"/>
    </source>
</evidence>
<accession>A0A2V4N3A3</accession>
<reference evidence="5 6" key="1">
    <citation type="submission" date="2018-03" db="EMBL/GenBank/DDBJ databases">
        <title>Bioinformatic expansion and discovery of thiopeptide antibiotics.</title>
        <authorList>
            <person name="Schwalen C.J."/>
            <person name="Hudson G.A."/>
            <person name="Mitchell D.A."/>
        </authorList>
    </citation>
    <scope>NUCLEOTIDE SEQUENCE [LARGE SCALE GENOMIC DNA]</scope>
    <source>
        <strain evidence="5 6">ATCC 21389</strain>
    </source>
</reference>
<keyword evidence="6" id="KW-1185">Reference proteome</keyword>
<dbReference type="OrthoDB" id="9782542at2"/>
<proteinExistence type="inferred from homology"/>
<evidence type="ECO:0000313" key="5">
    <source>
        <dbReference type="EMBL" id="PYC77216.1"/>
    </source>
</evidence>
<feature type="transmembrane region" description="Helical" evidence="3">
    <location>
        <begin position="32"/>
        <end position="52"/>
    </location>
</feature>
<comment type="caution">
    <text evidence="5">The sequence shown here is derived from an EMBL/GenBank/DDBJ whole genome shotgun (WGS) entry which is preliminary data.</text>
</comment>
<feature type="domain" description="Cell envelope-related transcriptional attenuator" evidence="4">
    <location>
        <begin position="124"/>
        <end position="309"/>
    </location>
</feature>
<feature type="compositionally biased region" description="Low complexity" evidence="2">
    <location>
        <begin position="423"/>
        <end position="441"/>
    </location>
</feature>
<evidence type="ECO:0000256" key="3">
    <source>
        <dbReference type="SAM" id="Phobius"/>
    </source>
</evidence>
<dbReference type="InterPro" id="IPR050922">
    <property type="entry name" value="LytR/CpsA/Psr_CW_biosynth"/>
</dbReference>
<dbReference type="NCBIfam" id="TIGR00350">
    <property type="entry name" value="lytR_cpsA_psr"/>
    <property type="match status" value="1"/>
</dbReference>
<dbReference type="RefSeq" id="WP_110671205.1">
    <property type="nucleotide sequence ID" value="NZ_PYBW01000070.1"/>
</dbReference>
<dbReference type="AlphaFoldDB" id="A0A2V4N3A3"/>
<evidence type="ECO:0000256" key="2">
    <source>
        <dbReference type="SAM" id="MobiDB-lite"/>
    </source>
</evidence>
<gene>
    <name evidence="5" type="ORF">C7C46_19800</name>
</gene>
<dbReference type="EMBL" id="PYBW01000070">
    <property type="protein sequence ID" value="PYC77216.1"/>
    <property type="molecule type" value="Genomic_DNA"/>
</dbReference>
<keyword evidence="3" id="KW-1133">Transmembrane helix</keyword>
<evidence type="ECO:0000256" key="1">
    <source>
        <dbReference type="ARBA" id="ARBA00006068"/>
    </source>
</evidence>
<dbReference type="PANTHER" id="PTHR33392">
    <property type="entry name" value="POLYISOPRENYL-TEICHOIC ACID--PEPTIDOGLYCAN TEICHOIC ACID TRANSFERASE TAGU"/>
    <property type="match status" value="1"/>
</dbReference>
<dbReference type="Pfam" id="PF03816">
    <property type="entry name" value="LytR_cpsA_psr"/>
    <property type="match status" value="1"/>
</dbReference>
<evidence type="ECO:0000259" key="4">
    <source>
        <dbReference type="Pfam" id="PF03816"/>
    </source>
</evidence>
<feature type="compositionally biased region" description="Polar residues" evidence="2">
    <location>
        <begin position="404"/>
        <end position="422"/>
    </location>
</feature>
<sequence>MTGSQGHGRLGAAGGGREPGRRLRAVRAAGRSMACLAGGSVLVVSAFSWYTYRDLKSGMTTSHAIEQVQQAAAADGGAPPHLDKSVNLLLIGLDSRRDQDGKDLPREFVADELNAGNSEIGGYNTNTLILMHIPADGGTVQAFSIPRDDYVDLVNVPGGHPLGKGKIKEAYDQAKYYAEQQLSRTYSGAELEHRGRDAGRAATLLTVQKLLDVPIDHFAELNLKGFYDVAKVLQPITVCLKKDAADPTFARTARTPGGGSGFHGTKGVNQLDASMALAFVRQRHNLPNGDLDRTHRQQAFLASVTTKLKQQGFFDDLGRLRGLLDAVKQDVVLDDQWDILDFAQQATNLTGGHTEFRTLPIVRYASLPSAGDVNIVDEAAIRATVRQVFQGGRPAASPGPSDQPAESATPDQAQTPTPSQARTPDSTPTPTPDQSASSTPAADEDRSAGDSVAGGAIPCVY</sequence>
<keyword evidence="3" id="KW-0472">Membrane</keyword>